<organism evidence="2 3">
    <name type="scientific">Liparis tanakae</name>
    <name type="common">Tanaka's snailfish</name>
    <dbReference type="NCBI Taxonomy" id="230148"/>
    <lineage>
        <taxon>Eukaryota</taxon>
        <taxon>Metazoa</taxon>
        <taxon>Chordata</taxon>
        <taxon>Craniata</taxon>
        <taxon>Vertebrata</taxon>
        <taxon>Euteleostomi</taxon>
        <taxon>Actinopterygii</taxon>
        <taxon>Neopterygii</taxon>
        <taxon>Teleostei</taxon>
        <taxon>Neoteleostei</taxon>
        <taxon>Acanthomorphata</taxon>
        <taxon>Eupercaria</taxon>
        <taxon>Perciformes</taxon>
        <taxon>Cottioidei</taxon>
        <taxon>Cottales</taxon>
        <taxon>Liparidae</taxon>
        <taxon>Liparis</taxon>
    </lineage>
</organism>
<gene>
    <name evidence="2" type="ORF">EYF80_008572</name>
</gene>
<dbReference type="Proteomes" id="UP000314294">
    <property type="component" value="Unassembled WGS sequence"/>
</dbReference>
<proteinExistence type="predicted"/>
<name>A0A4Z2IUI8_9TELE</name>
<dbReference type="EMBL" id="SRLO01000048">
    <property type="protein sequence ID" value="TNN81238.1"/>
    <property type="molecule type" value="Genomic_DNA"/>
</dbReference>
<comment type="caution">
    <text evidence="2">The sequence shown here is derived from an EMBL/GenBank/DDBJ whole genome shotgun (WGS) entry which is preliminary data.</text>
</comment>
<dbReference type="AlphaFoldDB" id="A0A4Z2IUI8"/>
<evidence type="ECO:0000313" key="3">
    <source>
        <dbReference type="Proteomes" id="UP000314294"/>
    </source>
</evidence>
<reference evidence="2 3" key="1">
    <citation type="submission" date="2019-03" db="EMBL/GenBank/DDBJ databases">
        <title>First draft genome of Liparis tanakae, snailfish: a comprehensive survey of snailfish specific genes.</title>
        <authorList>
            <person name="Kim W."/>
            <person name="Song I."/>
            <person name="Jeong J.-H."/>
            <person name="Kim D."/>
            <person name="Kim S."/>
            <person name="Ryu S."/>
            <person name="Song J.Y."/>
            <person name="Lee S.K."/>
        </authorList>
    </citation>
    <scope>NUCLEOTIDE SEQUENCE [LARGE SCALE GENOMIC DNA]</scope>
    <source>
        <tissue evidence="2">Muscle</tissue>
    </source>
</reference>
<accession>A0A4Z2IUI8</accession>
<evidence type="ECO:0000256" key="1">
    <source>
        <dbReference type="SAM" id="MobiDB-lite"/>
    </source>
</evidence>
<protein>
    <submittedName>
        <fullName evidence="2">Uncharacterized protein</fullName>
    </submittedName>
</protein>
<feature type="region of interest" description="Disordered" evidence="1">
    <location>
        <begin position="46"/>
        <end position="85"/>
    </location>
</feature>
<evidence type="ECO:0000313" key="2">
    <source>
        <dbReference type="EMBL" id="TNN81238.1"/>
    </source>
</evidence>
<sequence>MPVVEEYNFITGSREEDIREKGDKLLQVANINHLLKGDIFPSVSRVHSDPEEVTTNLQRGLHPPPPYHRALVPLNPRQASKDAAT</sequence>
<keyword evidence="3" id="KW-1185">Reference proteome</keyword>